<feature type="compositionally biased region" description="Basic and acidic residues" evidence="1">
    <location>
        <begin position="21"/>
        <end position="39"/>
    </location>
</feature>
<reference evidence="2 3" key="1">
    <citation type="journal article" date="2007" name="PLoS ONE">
        <title>Molecular analysis of a leprosy immunotherapeutic bacillus provides insights into Mycobacterium evolution.</title>
        <authorList>
            <person name="Ahmed N."/>
            <person name="Saini V."/>
            <person name="Raghuvanshi S."/>
            <person name="Khurana J.P."/>
            <person name="Tyagi A.K."/>
            <person name="Tyagi A.K."/>
            <person name="Hasnain S.E."/>
        </authorList>
    </citation>
    <scope>NUCLEOTIDE SEQUENCE [LARGE SCALE GENOMIC DNA]</scope>
    <source>
        <strain evidence="2">MTCC 9506</strain>
    </source>
</reference>
<evidence type="ECO:0000256" key="1">
    <source>
        <dbReference type="SAM" id="MobiDB-lite"/>
    </source>
</evidence>
<feature type="region of interest" description="Disordered" evidence="1">
    <location>
        <begin position="1"/>
        <end position="46"/>
    </location>
</feature>
<sequence length="46" mass="5407">MSYHPDTRPDAPVLPPRRALVVHERHMPRSLDTTPKPRPEMVYLMD</sequence>
<organism evidence="2 3">
    <name type="scientific">Mycobacterium indicus pranii (strain DSM 45239 / MTCC 9506)</name>
    <dbReference type="NCBI Taxonomy" id="1232724"/>
    <lineage>
        <taxon>Bacteria</taxon>
        <taxon>Bacillati</taxon>
        <taxon>Actinomycetota</taxon>
        <taxon>Actinomycetes</taxon>
        <taxon>Mycobacteriales</taxon>
        <taxon>Mycobacteriaceae</taxon>
        <taxon>Mycobacterium</taxon>
        <taxon>Mycobacterium avium complex (MAC)</taxon>
    </lineage>
</organism>
<dbReference type="HOGENOM" id="CLU_3186056_0_0_11"/>
<gene>
    <name evidence="2" type="ORF">MIP_06587</name>
</gene>
<accession>J9WM84</accession>
<evidence type="ECO:0000313" key="2">
    <source>
        <dbReference type="EMBL" id="AFS16436.1"/>
    </source>
</evidence>
<evidence type="ECO:0000313" key="3">
    <source>
        <dbReference type="Proteomes" id="UP000007329"/>
    </source>
</evidence>
<dbReference type="EMBL" id="CP002275">
    <property type="protein sequence ID" value="AFS16436.1"/>
    <property type="molecule type" value="Genomic_DNA"/>
</dbReference>
<reference evidence="2 3" key="2">
    <citation type="journal article" date="2012" name="Nucleic Acids Res.">
        <title>Massive gene acquisitions in Mycobacterium indicus pranii provide a perspective on mycobacterial evolution.</title>
        <authorList>
            <person name="Saini V."/>
            <person name="Raghuvanshi S."/>
            <person name="Khurana J.P."/>
            <person name="Ahmed N."/>
            <person name="Hasnain S.E."/>
            <person name="Tyagi A.K."/>
            <person name="Tyagi A.K."/>
        </authorList>
    </citation>
    <scope>NUCLEOTIDE SEQUENCE [LARGE SCALE GENOMIC DNA]</scope>
    <source>
        <strain evidence="3">DSM 45239 / MTCC 9506</strain>
    </source>
</reference>
<dbReference type="Proteomes" id="UP000007329">
    <property type="component" value="Chromosome"/>
</dbReference>
<dbReference type="KEGG" id="mid:MIP_06587"/>
<dbReference type="AlphaFoldDB" id="J9WM84"/>
<name>J9WM84_MYCIP</name>
<protein>
    <submittedName>
        <fullName evidence="2">Uncharacterized protein</fullName>
    </submittedName>
</protein>
<proteinExistence type="predicted"/>